<sequence>MNATIHHILNDLKWDLGLAAAKCPCSKSDEATKSDETTIERKQTSESITSQLPVLISPSGQNRATSSTSSIRTIDLCGQRKRNKKIMVRRNHQTRGCCGSTFLS</sequence>
<accession>A0AAD3Y896</accession>
<comment type="caution">
    <text evidence="2">The sequence shown here is derived from an EMBL/GenBank/DDBJ whole genome shotgun (WGS) entry which is preliminary data.</text>
</comment>
<dbReference type="Proteomes" id="UP001279734">
    <property type="component" value="Unassembled WGS sequence"/>
</dbReference>
<evidence type="ECO:0000313" key="3">
    <source>
        <dbReference type="Proteomes" id="UP001279734"/>
    </source>
</evidence>
<protein>
    <submittedName>
        <fullName evidence="2">Uncharacterized protein</fullName>
    </submittedName>
</protein>
<keyword evidence="3" id="KW-1185">Reference proteome</keyword>
<gene>
    <name evidence="2" type="ORF">Nepgr_033283</name>
</gene>
<evidence type="ECO:0000313" key="2">
    <source>
        <dbReference type="EMBL" id="GMH31440.1"/>
    </source>
</evidence>
<dbReference type="AlphaFoldDB" id="A0AAD3Y896"/>
<feature type="compositionally biased region" description="Polar residues" evidence="1">
    <location>
        <begin position="45"/>
        <end position="64"/>
    </location>
</feature>
<dbReference type="EMBL" id="BSYO01000040">
    <property type="protein sequence ID" value="GMH31440.1"/>
    <property type="molecule type" value="Genomic_DNA"/>
</dbReference>
<feature type="compositionally biased region" description="Basic and acidic residues" evidence="1">
    <location>
        <begin position="27"/>
        <end position="44"/>
    </location>
</feature>
<evidence type="ECO:0000256" key="1">
    <source>
        <dbReference type="SAM" id="MobiDB-lite"/>
    </source>
</evidence>
<proteinExistence type="predicted"/>
<reference evidence="2" key="1">
    <citation type="submission" date="2023-05" db="EMBL/GenBank/DDBJ databases">
        <title>Nepenthes gracilis genome sequencing.</title>
        <authorList>
            <person name="Fukushima K."/>
        </authorList>
    </citation>
    <scope>NUCLEOTIDE SEQUENCE</scope>
    <source>
        <strain evidence="2">SING2019-196</strain>
    </source>
</reference>
<organism evidence="2 3">
    <name type="scientific">Nepenthes gracilis</name>
    <name type="common">Slender pitcher plant</name>
    <dbReference type="NCBI Taxonomy" id="150966"/>
    <lineage>
        <taxon>Eukaryota</taxon>
        <taxon>Viridiplantae</taxon>
        <taxon>Streptophyta</taxon>
        <taxon>Embryophyta</taxon>
        <taxon>Tracheophyta</taxon>
        <taxon>Spermatophyta</taxon>
        <taxon>Magnoliopsida</taxon>
        <taxon>eudicotyledons</taxon>
        <taxon>Gunneridae</taxon>
        <taxon>Pentapetalae</taxon>
        <taxon>Caryophyllales</taxon>
        <taxon>Nepenthaceae</taxon>
        <taxon>Nepenthes</taxon>
    </lineage>
</organism>
<feature type="region of interest" description="Disordered" evidence="1">
    <location>
        <begin position="27"/>
        <end position="68"/>
    </location>
</feature>
<name>A0AAD3Y896_NEPGR</name>